<keyword evidence="2" id="KW-1185">Reference proteome</keyword>
<dbReference type="Proteomes" id="UP000886501">
    <property type="component" value="Unassembled WGS sequence"/>
</dbReference>
<protein>
    <submittedName>
        <fullName evidence="1">Uncharacterized protein</fullName>
    </submittedName>
</protein>
<gene>
    <name evidence="1" type="ORF">BDM02DRAFT_3096478</name>
</gene>
<reference evidence="1" key="2">
    <citation type="journal article" date="2020" name="Nat. Commun.">
        <title>Large-scale genome sequencing of mycorrhizal fungi provides insights into the early evolution of symbiotic traits.</title>
        <authorList>
            <person name="Miyauchi S."/>
            <person name="Kiss E."/>
            <person name="Kuo A."/>
            <person name="Drula E."/>
            <person name="Kohler A."/>
            <person name="Sanchez-Garcia M."/>
            <person name="Morin E."/>
            <person name="Andreopoulos B."/>
            <person name="Barry K.W."/>
            <person name="Bonito G."/>
            <person name="Buee M."/>
            <person name="Carver A."/>
            <person name="Chen C."/>
            <person name="Cichocki N."/>
            <person name="Clum A."/>
            <person name="Culley D."/>
            <person name="Crous P.W."/>
            <person name="Fauchery L."/>
            <person name="Girlanda M."/>
            <person name="Hayes R.D."/>
            <person name="Keri Z."/>
            <person name="LaButti K."/>
            <person name="Lipzen A."/>
            <person name="Lombard V."/>
            <person name="Magnuson J."/>
            <person name="Maillard F."/>
            <person name="Murat C."/>
            <person name="Nolan M."/>
            <person name="Ohm R.A."/>
            <person name="Pangilinan J."/>
            <person name="Pereira M.F."/>
            <person name="Perotto S."/>
            <person name="Peter M."/>
            <person name="Pfister S."/>
            <person name="Riley R."/>
            <person name="Sitrit Y."/>
            <person name="Stielow J.B."/>
            <person name="Szollosi G."/>
            <person name="Zifcakova L."/>
            <person name="Stursova M."/>
            <person name="Spatafora J.W."/>
            <person name="Tedersoo L."/>
            <person name="Vaario L.M."/>
            <person name="Yamada A."/>
            <person name="Yan M."/>
            <person name="Wang P."/>
            <person name="Xu J."/>
            <person name="Bruns T."/>
            <person name="Baldrian P."/>
            <person name="Vilgalys R."/>
            <person name="Dunand C."/>
            <person name="Henrissat B."/>
            <person name="Grigoriev I.V."/>
            <person name="Hibbett D."/>
            <person name="Nagy L.G."/>
            <person name="Martin F.M."/>
        </authorList>
    </citation>
    <scope>NUCLEOTIDE SEQUENCE</scope>
    <source>
        <strain evidence="1">P2</strain>
    </source>
</reference>
<proteinExistence type="predicted"/>
<dbReference type="EMBL" id="MU118013">
    <property type="protein sequence ID" value="KAF9648463.1"/>
    <property type="molecule type" value="Genomic_DNA"/>
</dbReference>
<comment type="caution">
    <text evidence="1">The sequence shown here is derived from an EMBL/GenBank/DDBJ whole genome shotgun (WGS) entry which is preliminary data.</text>
</comment>
<sequence length="320" mass="35782">MDLSLILGPIVLAVVFNVYLGAVYGTCIIQWYNYYTSGYKDPWYTRLLVAWVLFLDTFHTAAATYMLWEFVIPNFGKPEIFVHLPWPYPTTPIFSTASVPVQIFLAYRIKGLSHSWILFAVLAAFSLAQGACGFAGGVLATINPDPAHFSALLPLANSWISIAVFVDVSITVSLFYFLRRSKTGFKRTDNVIERLIRTAIETCSVGAIFCIIDVIVFTTRIDTNLHFFFALPQGRIYTGAYQLNILNQTLNSRAALREEMNSTNVHSFNVSVSSFDCGSGTKRKTEVSIGITQSIQMDKMQSIHGNDQESYDERKIATVA</sequence>
<evidence type="ECO:0000313" key="2">
    <source>
        <dbReference type="Proteomes" id="UP000886501"/>
    </source>
</evidence>
<accession>A0ACB6ZGF2</accession>
<reference evidence="1" key="1">
    <citation type="submission" date="2019-10" db="EMBL/GenBank/DDBJ databases">
        <authorList>
            <consortium name="DOE Joint Genome Institute"/>
            <person name="Kuo A."/>
            <person name="Miyauchi S."/>
            <person name="Kiss E."/>
            <person name="Drula E."/>
            <person name="Kohler A."/>
            <person name="Sanchez-Garcia M."/>
            <person name="Andreopoulos B."/>
            <person name="Barry K.W."/>
            <person name="Bonito G."/>
            <person name="Buee M."/>
            <person name="Carver A."/>
            <person name="Chen C."/>
            <person name="Cichocki N."/>
            <person name="Clum A."/>
            <person name="Culley D."/>
            <person name="Crous P.W."/>
            <person name="Fauchery L."/>
            <person name="Girlanda M."/>
            <person name="Hayes R."/>
            <person name="Keri Z."/>
            <person name="Labutti K."/>
            <person name="Lipzen A."/>
            <person name="Lombard V."/>
            <person name="Magnuson J."/>
            <person name="Maillard F."/>
            <person name="Morin E."/>
            <person name="Murat C."/>
            <person name="Nolan M."/>
            <person name="Ohm R."/>
            <person name="Pangilinan J."/>
            <person name="Pereira M."/>
            <person name="Perotto S."/>
            <person name="Peter M."/>
            <person name="Riley R."/>
            <person name="Sitrit Y."/>
            <person name="Stielow B."/>
            <person name="Szollosi G."/>
            <person name="Zifcakova L."/>
            <person name="Stursova M."/>
            <person name="Spatafora J.W."/>
            <person name="Tedersoo L."/>
            <person name="Vaario L.-M."/>
            <person name="Yamada A."/>
            <person name="Yan M."/>
            <person name="Wang P."/>
            <person name="Xu J."/>
            <person name="Bruns T."/>
            <person name="Baldrian P."/>
            <person name="Vilgalys R."/>
            <person name="Henrissat B."/>
            <person name="Grigoriev I.V."/>
            <person name="Hibbett D."/>
            <person name="Nagy L.G."/>
            <person name="Martin F.M."/>
        </authorList>
    </citation>
    <scope>NUCLEOTIDE SEQUENCE</scope>
    <source>
        <strain evidence="1">P2</strain>
    </source>
</reference>
<name>A0ACB6ZGF2_THEGA</name>
<evidence type="ECO:0000313" key="1">
    <source>
        <dbReference type="EMBL" id="KAF9648463.1"/>
    </source>
</evidence>
<organism evidence="1 2">
    <name type="scientific">Thelephora ganbajun</name>
    <name type="common">Ganba fungus</name>
    <dbReference type="NCBI Taxonomy" id="370292"/>
    <lineage>
        <taxon>Eukaryota</taxon>
        <taxon>Fungi</taxon>
        <taxon>Dikarya</taxon>
        <taxon>Basidiomycota</taxon>
        <taxon>Agaricomycotina</taxon>
        <taxon>Agaricomycetes</taxon>
        <taxon>Thelephorales</taxon>
        <taxon>Thelephoraceae</taxon>
        <taxon>Thelephora</taxon>
    </lineage>
</organism>